<dbReference type="EMBL" id="JACRTK010000001">
    <property type="protein sequence ID" value="MBC8589656.1"/>
    <property type="molecule type" value="Genomic_DNA"/>
</dbReference>
<sequence>MDINLEDFKVIHPTSRKQQLMVISVLKDGSVNFNTRLMEKFPMREVEIKIHYDARKILISDKGTVIIKLNKNGRIKNYEIIQELEKNKIKFPAYYVINWEEETGMGLGELHYYNPNSGARNKNTKKS</sequence>
<accession>A0A926EY13</accession>
<evidence type="ECO:0000313" key="1">
    <source>
        <dbReference type="EMBL" id="MBC8589656.1"/>
    </source>
</evidence>
<dbReference type="RefSeq" id="WP_249322474.1">
    <property type="nucleotide sequence ID" value="NZ_JACRTK010000001.1"/>
</dbReference>
<protein>
    <submittedName>
        <fullName evidence="1">Uncharacterized protein</fullName>
    </submittedName>
</protein>
<organism evidence="1 2">
    <name type="scientific">Wansuia hejianensis</name>
    <dbReference type="NCBI Taxonomy" id="2763667"/>
    <lineage>
        <taxon>Bacteria</taxon>
        <taxon>Bacillati</taxon>
        <taxon>Bacillota</taxon>
        <taxon>Clostridia</taxon>
        <taxon>Lachnospirales</taxon>
        <taxon>Lachnospiraceae</taxon>
        <taxon>Wansuia</taxon>
    </lineage>
</organism>
<evidence type="ECO:0000313" key="2">
    <source>
        <dbReference type="Proteomes" id="UP000601522"/>
    </source>
</evidence>
<name>A0A926EY13_9FIRM</name>
<reference evidence="1 2" key="1">
    <citation type="submission" date="2020-08" db="EMBL/GenBank/DDBJ databases">
        <title>Genome public.</title>
        <authorList>
            <person name="Liu C."/>
            <person name="Sun Q."/>
        </authorList>
    </citation>
    <scope>NUCLEOTIDE SEQUENCE [LARGE SCALE GENOMIC DNA]</scope>
    <source>
        <strain evidence="1 2">NSJ-26</strain>
    </source>
</reference>
<comment type="caution">
    <text evidence="1">The sequence shown here is derived from an EMBL/GenBank/DDBJ whole genome shotgun (WGS) entry which is preliminary data.</text>
</comment>
<keyword evidence="2" id="KW-1185">Reference proteome</keyword>
<gene>
    <name evidence="1" type="ORF">H8689_00655</name>
</gene>
<dbReference type="AlphaFoldDB" id="A0A926EY13"/>
<dbReference type="Proteomes" id="UP000601522">
    <property type="component" value="Unassembled WGS sequence"/>
</dbReference>
<proteinExistence type="predicted"/>